<sequence>MQDNQSLLGSDSFAVVILRDSLVLRCGERHGDSHLRLCKTSDTSHAMKHPTAVPRTCQGDG</sequence>
<evidence type="ECO:0000256" key="1">
    <source>
        <dbReference type="SAM" id="MobiDB-lite"/>
    </source>
</evidence>
<proteinExistence type="predicted"/>
<feature type="region of interest" description="Disordered" evidence="1">
    <location>
        <begin position="42"/>
        <end position="61"/>
    </location>
</feature>
<organism evidence="2">
    <name type="scientific">marine sediment metagenome</name>
    <dbReference type="NCBI Taxonomy" id="412755"/>
    <lineage>
        <taxon>unclassified sequences</taxon>
        <taxon>metagenomes</taxon>
        <taxon>ecological metagenomes</taxon>
    </lineage>
</organism>
<dbReference type="EMBL" id="LAZR01048888">
    <property type="protein sequence ID" value="KKK90910.1"/>
    <property type="molecule type" value="Genomic_DNA"/>
</dbReference>
<accession>A0A0F8ZYG2</accession>
<reference evidence="2" key="1">
    <citation type="journal article" date="2015" name="Nature">
        <title>Complex archaea that bridge the gap between prokaryotes and eukaryotes.</title>
        <authorList>
            <person name="Spang A."/>
            <person name="Saw J.H."/>
            <person name="Jorgensen S.L."/>
            <person name="Zaremba-Niedzwiedzka K."/>
            <person name="Martijn J."/>
            <person name="Lind A.E."/>
            <person name="van Eijk R."/>
            <person name="Schleper C."/>
            <person name="Guy L."/>
            <person name="Ettema T.J."/>
        </authorList>
    </citation>
    <scope>NUCLEOTIDE SEQUENCE</scope>
</reference>
<dbReference type="AlphaFoldDB" id="A0A0F8ZYG2"/>
<comment type="caution">
    <text evidence="2">The sequence shown here is derived from an EMBL/GenBank/DDBJ whole genome shotgun (WGS) entry which is preliminary data.</text>
</comment>
<evidence type="ECO:0000313" key="2">
    <source>
        <dbReference type="EMBL" id="KKK90910.1"/>
    </source>
</evidence>
<gene>
    <name evidence="2" type="ORF">LCGC14_2718270</name>
</gene>
<name>A0A0F8ZYG2_9ZZZZ</name>
<protein>
    <submittedName>
        <fullName evidence="2">Uncharacterized protein</fullName>
    </submittedName>
</protein>